<organism evidence="13 14">
    <name type="scientific">Phyllachora maydis</name>
    <dbReference type="NCBI Taxonomy" id="1825666"/>
    <lineage>
        <taxon>Eukaryota</taxon>
        <taxon>Fungi</taxon>
        <taxon>Dikarya</taxon>
        <taxon>Ascomycota</taxon>
        <taxon>Pezizomycotina</taxon>
        <taxon>Sordariomycetes</taxon>
        <taxon>Sordariomycetidae</taxon>
        <taxon>Phyllachorales</taxon>
        <taxon>Phyllachoraceae</taxon>
        <taxon>Phyllachora</taxon>
    </lineage>
</organism>
<keyword evidence="11" id="KW-0472">Membrane</keyword>
<dbReference type="InterPro" id="IPR007268">
    <property type="entry name" value="Rad9/Ddc1"/>
</dbReference>
<comment type="pathway">
    <text evidence="8">Amino-acid biosynthesis; L-tyrosine biosynthesis; (4-hydroxyphenyl)pyruvate from prephenate (NADP(+) route): step 1/1.</text>
</comment>
<dbReference type="PANTHER" id="PTHR21363:SF0">
    <property type="entry name" value="PREPHENATE DEHYDROGENASE [NADP(+)]"/>
    <property type="match status" value="1"/>
</dbReference>
<reference evidence="13" key="1">
    <citation type="journal article" date="2023" name="Mol. Plant Microbe Interact.">
        <title>Elucidating the Obligate Nature and Biological Capacity of an Invasive Fungal Corn Pathogen.</title>
        <authorList>
            <person name="MacCready J.S."/>
            <person name="Roggenkamp E.M."/>
            <person name="Gdanetz K."/>
            <person name="Chilvers M.I."/>
        </authorList>
    </citation>
    <scope>NUCLEOTIDE SEQUENCE</scope>
    <source>
        <strain evidence="13">PM02</strain>
    </source>
</reference>
<evidence type="ECO:0000313" key="14">
    <source>
        <dbReference type="Proteomes" id="UP001217918"/>
    </source>
</evidence>
<evidence type="ECO:0000256" key="3">
    <source>
        <dbReference type="ARBA" id="ARBA00022605"/>
    </source>
</evidence>
<name>A0AAD9HWI7_9PEZI</name>
<dbReference type="GO" id="GO:0000077">
    <property type="term" value="P:DNA damage checkpoint signaling"/>
    <property type="evidence" value="ECO:0007669"/>
    <property type="project" value="InterPro"/>
</dbReference>
<evidence type="ECO:0000256" key="8">
    <source>
        <dbReference type="ARBA" id="ARBA00060605"/>
    </source>
</evidence>
<dbReference type="SUPFAM" id="SSF48179">
    <property type="entry name" value="6-phosphogluconate dehydrogenase C-terminal domain-like"/>
    <property type="match status" value="2"/>
</dbReference>
<evidence type="ECO:0000256" key="10">
    <source>
        <dbReference type="SAM" id="MobiDB-lite"/>
    </source>
</evidence>
<proteinExistence type="inferred from homology"/>
<evidence type="ECO:0000256" key="5">
    <source>
        <dbReference type="ARBA" id="ARBA00023002"/>
    </source>
</evidence>
<evidence type="ECO:0000259" key="12">
    <source>
        <dbReference type="PROSITE" id="PS51176"/>
    </source>
</evidence>
<keyword evidence="5" id="KW-0560">Oxidoreductase</keyword>
<dbReference type="GO" id="GO:0006571">
    <property type="term" value="P:tyrosine biosynthetic process"/>
    <property type="evidence" value="ECO:0007669"/>
    <property type="project" value="UniProtKB-KW"/>
</dbReference>
<evidence type="ECO:0000313" key="13">
    <source>
        <dbReference type="EMBL" id="KAK2066859.1"/>
    </source>
</evidence>
<dbReference type="FunFam" id="3.40.50.720:FF:000339">
    <property type="entry name" value="Prephenate dehydrogenase [NADP(+)]"/>
    <property type="match status" value="1"/>
</dbReference>
<dbReference type="EC" id="1.3.1.13" evidence="9"/>
<evidence type="ECO:0000256" key="6">
    <source>
        <dbReference type="ARBA" id="ARBA00023141"/>
    </source>
</evidence>
<dbReference type="FunFam" id="1.10.3660.10:FF:000004">
    <property type="entry name" value="Prephenate dehydrogenase [NADP(+)]"/>
    <property type="match status" value="1"/>
</dbReference>
<dbReference type="EMBL" id="JAQQPM010000001">
    <property type="protein sequence ID" value="KAK2066859.1"/>
    <property type="molecule type" value="Genomic_DNA"/>
</dbReference>
<comment type="caution">
    <text evidence="13">The sequence shown here is derived from an EMBL/GenBank/DDBJ whole genome shotgun (WGS) entry which is preliminary data.</text>
</comment>
<evidence type="ECO:0000256" key="9">
    <source>
        <dbReference type="ARBA" id="ARBA00066343"/>
    </source>
</evidence>
<dbReference type="Gene3D" id="1.10.3660.10">
    <property type="entry name" value="6-phosphogluconate dehydrogenase C-terminal like domain"/>
    <property type="match status" value="2"/>
</dbReference>
<dbReference type="Pfam" id="PF20463">
    <property type="entry name" value="PDH_C"/>
    <property type="match status" value="1"/>
</dbReference>
<keyword evidence="2" id="KW-0827">Tyrosine biosynthesis</keyword>
<keyword evidence="6" id="KW-0057">Aromatic amino acid biosynthesis</keyword>
<protein>
    <recommendedName>
        <fullName evidence="9">prephenate dehydrogenase (NADP(+))</fullName>
        <ecNumber evidence="9">1.3.1.13</ecNumber>
    </recommendedName>
</protein>
<dbReference type="GO" id="GO:0030896">
    <property type="term" value="C:checkpoint clamp complex"/>
    <property type="evidence" value="ECO:0007669"/>
    <property type="project" value="InterPro"/>
</dbReference>
<dbReference type="InterPro" id="IPR046938">
    <property type="entry name" value="DNA_clamp_sf"/>
</dbReference>
<comment type="catalytic activity">
    <reaction evidence="7">
        <text>prephenate + NADP(+) = 3-(4-hydroxyphenyl)pyruvate + CO2 + NADPH</text>
        <dbReference type="Rhea" id="RHEA:21640"/>
        <dbReference type="ChEBI" id="CHEBI:16526"/>
        <dbReference type="ChEBI" id="CHEBI:29934"/>
        <dbReference type="ChEBI" id="CHEBI:36242"/>
        <dbReference type="ChEBI" id="CHEBI:57783"/>
        <dbReference type="ChEBI" id="CHEBI:58349"/>
        <dbReference type="EC" id="1.3.1.13"/>
    </reaction>
</comment>
<feature type="transmembrane region" description="Helical" evidence="11">
    <location>
        <begin position="1096"/>
        <end position="1115"/>
    </location>
</feature>
<keyword evidence="14" id="KW-1185">Reference proteome</keyword>
<dbReference type="Gene3D" id="3.70.10.10">
    <property type="match status" value="1"/>
</dbReference>
<feature type="domain" description="Prephenate/arogenate dehydrogenase" evidence="12">
    <location>
        <begin position="550"/>
        <end position="831"/>
    </location>
</feature>
<dbReference type="GO" id="GO:0008977">
    <property type="term" value="F:prephenate dehydrogenase (NAD+) activity"/>
    <property type="evidence" value="ECO:0007669"/>
    <property type="project" value="InterPro"/>
</dbReference>
<keyword evidence="11" id="KW-1133">Transmembrane helix</keyword>
<keyword evidence="11" id="KW-0812">Transmembrane</keyword>
<dbReference type="Pfam" id="PF04139">
    <property type="entry name" value="Rad9"/>
    <property type="match status" value="1"/>
</dbReference>
<sequence>MAVLSFTLSEEGVAVLHDALVCIVKFSEDVCLEAKKERLTLTALNLCKSAYVKFTFASNRFFSRYSFEGNAQSSERFFCQLYLRSLISVFRGRPGGDSTRDKDRDTTIERCEVTLDDGTGVKSRFTTKMHFRNGITASHALPFESKAPTHAKFVDEEAGNHWSISSRTLRQLMDHFGPGIELLDINTDNENRVVNFTCFTEKVAKTSASNEEVLKKPLHTSIAVDMEDFEDIEVQEKLHIIISVKDFRSVLQHAQTTSSQLSSCYSSPGRPMKLSYSADGFQSESLFVTQNGDDNLWEPVNPNEDEDEDDNARLEWDASARPNPSTLRISNHVATQAEQQVETPGHIPAGLDPTQRLAEVPEDKKLPGFLVTEKAGKLPSANGSFHTEIHCGDLPRLVNDGLMRRTELALATVSPAPSFAVAQDNHGVAHASREIHYLQSRRWEVEDALPARRPYHEGAEAELAFGSKAGGVDIGGGTMLVLGNDHRRLPGCGHMRDGPAASSAEIDRAKQRSPGTVWAGDLTTGACRGVAAPEEDPGHKSVPLPGMECFIIGLIGMGDMGKMYAHKLSAAGWRIMACDVEEKFDELREEFSGNNNVEILRNGHLVSRASSYVIYSVEAAAIGRVVAQYGPSTRLGAIVGGQTSCKDPEIKAFEQHLPTDVDIVSCHSLHGPTVDSRGQPLVLINHRASDESFRKVESVLRCLGSKHVYLSAQEHDRITADTQAVTHAAFLSMGKAWHALKQFPWEGSRYVGGIENVKINLTLRIYSQKWHVYAGLAILNPEAHKQINQFAKSTTELFYLMLEGRREELRDRVYGARERVFGVEGNPKWGAKPLLRGEVLDQFSLGKRPDGPPLPNNHLTLLAIVDCWSALGIKPYDHMICSTPLFRLWLGVAEHLFRTPGLLDECLRVGIEDNTFRRDDLQFTIAACGWAECVSLRSFDTWRERFSVTQEFFEPRFPDAIDLGKAMVKAVLEMVVRTNCMVLYRLCQAPSCHPTADGRVYAHLDDVAQSHAKWQPQKVSDSSLCLAFEGEPSCATPCLSGALGVTALGANIPPDARITAAPQGVLGLGSPPAATSGASQVHDGLRVGMLSPGAQVVIALGGIVSATFGAGVLYFPLWSRRRKRRAAQALADKEAPPVDELAQWIRATGGDEKKRYTVVDLTRKSMGPQELDVPAPVFELPATFLRHEAP</sequence>
<evidence type="ECO:0000256" key="4">
    <source>
        <dbReference type="ARBA" id="ARBA00022857"/>
    </source>
</evidence>
<dbReference type="PROSITE" id="PS51176">
    <property type="entry name" value="PDH_ADH"/>
    <property type="match status" value="1"/>
</dbReference>
<dbReference type="GO" id="GO:0070403">
    <property type="term" value="F:NAD+ binding"/>
    <property type="evidence" value="ECO:0007669"/>
    <property type="project" value="TreeGrafter"/>
</dbReference>
<dbReference type="SUPFAM" id="SSF51735">
    <property type="entry name" value="NAD(P)-binding Rossmann-fold domains"/>
    <property type="match status" value="1"/>
</dbReference>
<dbReference type="InterPro" id="IPR008927">
    <property type="entry name" value="6-PGluconate_DH-like_C_sf"/>
</dbReference>
<dbReference type="Gene3D" id="3.40.50.720">
    <property type="entry name" value="NAD(P)-binding Rossmann-like Domain"/>
    <property type="match status" value="1"/>
</dbReference>
<comment type="similarity">
    <text evidence="1">Belongs to the prephenate/arogenate dehydrogenase family.</text>
</comment>
<gene>
    <name evidence="13" type="ORF">P8C59_000640</name>
</gene>
<dbReference type="GO" id="GO:0004665">
    <property type="term" value="F:prephenate dehydrogenase (NADP+) activity"/>
    <property type="evidence" value="ECO:0007669"/>
    <property type="project" value="UniProtKB-EC"/>
</dbReference>
<keyword evidence="3" id="KW-0028">Amino-acid biosynthesis</keyword>
<dbReference type="InterPro" id="IPR036291">
    <property type="entry name" value="NAD(P)-bd_dom_sf"/>
</dbReference>
<evidence type="ECO:0000256" key="1">
    <source>
        <dbReference type="ARBA" id="ARBA00007964"/>
    </source>
</evidence>
<dbReference type="PANTHER" id="PTHR21363">
    <property type="entry name" value="PREPHENATE DEHYDROGENASE"/>
    <property type="match status" value="1"/>
</dbReference>
<evidence type="ECO:0000256" key="11">
    <source>
        <dbReference type="SAM" id="Phobius"/>
    </source>
</evidence>
<evidence type="ECO:0000256" key="7">
    <source>
        <dbReference type="ARBA" id="ARBA00051295"/>
    </source>
</evidence>
<dbReference type="InterPro" id="IPR046825">
    <property type="entry name" value="PDH_C"/>
</dbReference>
<feature type="region of interest" description="Disordered" evidence="10">
    <location>
        <begin position="292"/>
        <end position="311"/>
    </location>
</feature>
<dbReference type="InterPro" id="IPR050812">
    <property type="entry name" value="Preph/Arog_dehydrog"/>
</dbReference>
<dbReference type="Proteomes" id="UP001217918">
    <property type="component" value="Unassembled WGS sequence"/>
</dbReference>
<evidence type="ECO:0000256" key="2">
    <source>
        <dbReference type="ARBA" id="ARBA00022498"/>
    </source>
</evidence>
<keyword evidence="4" id="KW-0521">NADP</keyword>
<dbReference type="AlphaFoldDB" id="A0AAD9HWI7"/>
<dbReference type="SUPFAM" id="SSF55979">
    <property type="entry name" value="DNA clamp"/>
    <property type="match status" value="1"/>
</dbReference>
<dbReference type="InterPro" id="IPR003099">
    <property type="entry name" value="Prephen_DH"/>
</dbReference>
<accession>A0AAD9HWI7</accession>